<feature type="region of interest" description="Disordered" evidence="8">
    <location>
        <begin position="1"/>
        <end position="40"/>
    </location>
</feature>
<evidence type="ECO:0000313" key="12">
    <source>
        <dbReference type="Proteomes" id="UP000639772"/>
    </source>
</evidence>
<name>A0A835VAN4_VANPL</name>
<feature type="repeat" description="ANK" evidence="7">
    <location>
        <begin position="205"/>
        <end position="238"/>
    </location>
</feature>
<feature type="transmembrane region" description="Helical" evidence="9">
    <location>
        <begin position="364"/>
        <end position="385"/>
    </location>
</feature>
<feature type="domain" description="PGG" evidence="10">
    <location>
        <begin position="355"/>
        <end position="466"/>
    </location>
</feature>
<keyword evidence="5 7" id="KW-0040">ANK repeat</keyword>
<evidence type="ECO:0000256" key="8">
    <source>
        <dbReference type="SAM" id="MobiDB-lite"/>
    </source>
</evidence>
<dbReference type="PANTHER" id="PTHR24186:SF8">
    <property type="entry name" value="ANKYRIN REPEAT FAMILY PROTEIN"/>
    <property type="match status" value="1"/>
</dbReference>
<dbReference type="InterPro" id="IPR002110">
    <property type="entry name" value="Ankyrin_rpt"/>
</dbReference>
<dbReference type="AlphaFoldDB" id="A0A835VAN4"/>
<evidence type="ECO:0000256" key="1">
    <source>
        <dbReference type="ARBA" id="ARBA00004141"/>
    </source>
</evidence>
<keyword evidence="6 9" id="KW-0472">Membrane</keyword>
<dbReference type="PROSITE" id="PS50088">
    <property type="entry name" value="ANK_REPEAT"/>
    <property type="match status" value="5"/>
</dbReference>
<accession>A0A835VAN4</accession>
<gene>
    <name evidence="11" type="ORF">HPP92_006818</name>
</gene>
<protein>
    <recommendedName>
        <fullName evidence="10">PGG domain-containing protein</fullName>
    </recommendedName>
</protein>
<dbReference type="GO" id="GO:0005886">
    <property type="term" value="C:plasma membrane"/>
    <property type="evidence" value="ECO:0007669"/>
    <property type="project" value="TreeGrafter"/>
</dbReference>
<comment type="subcellular location">
    <subcellularLocation>
        <location evidence="1">Membrane</location>
        <topology evidence="1">Multi-pass membrane protein</topology>
    </subcellularLocation>
</comment>
<dbReference type="InterPro" id="IPR036770">
    <property type="entry name" value="Ankyrin_rpt-contain_sf"/>
</dbReference>
<dbReference type="PROSITE" id="PS50297">
    <property type="entry name" value="ANK_REP_REGION"/>
    <property type="match status" value="3"/>
</dbReference>
<proteinExistence type="predicted"/>
<dbReference type="InterPro" id="IPR026961">
    <property type="entry name" value="PGG_dom"/>
</dbReference>
<feature type="repeat" description="ANK" evidence="7">
    <location>
        <begin position="41"/>
        <end position="73"/>
    </location>
</feature>
<dbReference type="EMBL" id="JADCNM010000003">
    <property type="protein sequence ID" value="KAG0489955.1"/>
    <property type="molecule type" value="Genomic_DNA"/>
</dbReference>
<feature type="transmembrane region" description="Helical" evidence="9">
    <location>
        <begin position="447"/>
        <end position="467"/>
    </location>
</feature>
<evidence type="ECO:0000256" key="5">
    <source>
        <dbReference type="ARBA" id="ARBA00023043"/>
    </source>
</evidence>
<sequence length="542" mass="59218">MEKQKSFKHGAMEKQKSFKHGAMEKQHSFQERRIKESPGKRGDTILHMAARAGNPVHVEIILSEYSGIQLKDLISKQNQDGETALYVASEKGNIEVVREILMVSDAQSAAIRANNSFDAFHIGAKQGHLAVLKELLQAFPSLAMTTSTSNATALDTAATQDASLAKIARNNGKTVLHSAARMGHVEVVRSLLSKDPSIGFRTDKKGQTAFHMAVKGNNVEVVLELLKPKPSIVNFEDNKGNTSLHIATRKARTEIVQALISVEGIDVNAVNRAGETALAIAEKSSHEEIAAILMEAGAVATLEGDINHISQAKQLKKTVSDIKHDVQSQLRQTRQTEVRVQTIRKRIQKLYVGGLNNAINSNTVVAVLIATVAFAAIFTVPGQYVQDPNEGAVLGEANIADNPSFIIFLVFDSLALFISLAVVVVQTSLIVVEQKAKKLMVFVINKLMWLACLFISVSFVALTYVVVGRHDWWLAWCTMAIGASIMLTAIGSMCFCIVAQRIEQKNARNIRRASGSGSRSWSMSVPSDSELLNNEHKRMYAV</sequence>
<dbReference type="Pfam" id="PF13962">
    <property type="entry name" value="PGG"/>
    <property type="match status" value="1"/>
</dbReference>
<reference evidence="11 12" key="1">
    <citation type="journal article" date="2020" name="Nat. Food">
        <title>A phased Vanilla planifolia genome enables genetic improvement of flavour and production.</title>
        <authorList>
            <person name="Hasing T."/>
            <person name="Tang H."/>
            <person name="Brym M."/>
            <person name="Khazi F."/>
            <person name="Huang T."/>
            <person name="Chambers A.H."/>
        </authorList>
    </citation>
    <scope>NUCLEOTIDE SEQUENCE [LARGE SCALE GENOMIC DNA]</scope>
    <source>
        <tissue evidence="11">Leaf</tissue>
    </source>
</reference>
<keyword evidence="4 9" id="KW-1133">Transmembrane helix</keyword>
<dbReference type="Pfam" id="PF12796">
    <property type="entry name" value="Ank_2"/>
    <property type="match status" value="3"/>
</dbReference>
<keyword evidence="3" id="KW-0677">Repeat</keyword>
<dbReference type="Proteomes" id="UP000639772">
    <property type="component" value="Chromosome 3"/>
</dbReference>
<evidence type="ECO:0000256" key="2">
    <source>
        <dbReference type="ARBA" id="ARBA00022692"/>
    </source>
</evidence>
<dbReference type="Gene3D" id="1.25.40.20">
    <property type="entry name" value="Ankyrin repeat-containing domain"/>
    <property type="match status" value="3"/>
</dbReference>
<feature type="transmembrane region" description="Helical" evidence="9">
    <location>
        <begin position="405"/>
        <end position="426"/>
    </location>
</feature>
<comment type="caution">
    <text evidence="11">The sequence shown here is derived from an EMBL/GenBank/DDBJ whole genome shotgun (WGS) entry which is preliminary data.</text>
</comment>
<feature type="transmembrane region" description="Helical" evidence="9">
    <location>
        <begin position="473"/>
        <end position="498"/>
    </location>
</feature>
<evidence type="ECO:0000256" key="3">
    <source>
        <dbReference type="ARBA" id="ARBA00022737"/>
    </source>
</evidence>
<keyword evidence="2 9" id="KW-0812">Transmembrane</keyword>
<evidence type="ECO:0000259" key="10">
    <source>
        <dbReference type="Pfam" id="PF13962"/>
    </source>
</evidence>
<feature type="repeat" description="ANK" evidence="7">
    <location>
        <begin position="239"/>
        <end position="272"/>
    </location>
</feature>
<dbReference type="OrthoDB" id="194358at2759"/>
<evidence type="ECO:0000313" key="11">
    <source>
        <dbReference type="EMBL" id="KAG0489955.1"/>
    </source>
</evidence>
<feature type="repeat" description="ANK" evidence="7">
    <location>
        <begin position="80"/>
        <end position="101"/>
    </location>
</feature>
<feature type="repeat" description="ANK" evidence="7">
    <location>
        <begin position="171"/>
        <end position="203"/>
    </location>
</feature>
<dbReference type="SMART" id="SM00248">
    <property type="entry name" value="ANK"/>
    <property type="match status" value="7"/>
</dbReference>
<evidence type="ECO:0000256" key="6">
    <source>
        <dbReference type="ARBA" id="ARBA00023136"/>
    </source>
</evidence>
<evidence type="ECO:0000256" key="4">
    <source>
        <dbReference type="ARBA" id="ARBA00022989"/>
    </source>
</evidence>
<organism evidence="11 12">
    <name type="scientific">Vanilla planifolia</name>
    <name type="common">Vanilla</name>
    <dbReference type="NCBI Taxonomy" id="51239"/>
    <lineage>
        <taxon>Eukaryota</taxon>
        <taxon>Viridiplantae</taxon>
        <taxon>Streptophyta</taxon>
        <taxon>Embryophyta</taxon>
        <taxon>Tracheophyta</taxon>
        <taxon>Spermatophyta</taxon>
        <taxon>Magnoliopsida</taxon>
        <taxon>Liliopsida</taxon>
        <taxon>Asparagales</taxon>
        <taxon>Orchidaceae</taxon>
        <taxon>Vanilloideae</taxon>
        <taxon>Vanilleae</taxon>
        <taxon>Vanilla</taxon>
    </lineage>
</organism>
<evidence type="ECO:0000256" key="9">
    <source>
        <dbReference type="SAM" id="Phobius"/>
    </source>
</evidence>
<dbReference type="PANTHER" id="PTHR24186">
    <property type="entry name" value="PROTEIN PHOSPHATASE 1 REGULATORY SUBUNIT"/>
    <property type="match status" value="1"/>
</dbReference>
<evidence type="ECO:0000256" key="7">
    <source>
        <dbReference type="PROSITE-ProRule" id="PRU00023"/>
    </source>
</evidence>
<dbReference type="SUPFAM" id="SSF48403">
    <property type="entry name" value="Ankyrin repeat"/>
    <property type="match status" value="1"/>
</dbReference>